<dbReference type="Pfam" id="PF04657">
    <property type="entry name" value="DMT_YdcZ"/>
    <property type="match status" value="1"/>
</dbReference>
<keyword evidence="1" id="KW-0812">Transmembrane</keyword>
<sequence length="147" mass="15575">MLLLWLGLAIVAGMLMPVQAGVNAALARVADSAIWAAMISFAVGTLTLLVAFTVTRPPWPSLETLGRAPWWSWGGGMLGAFFVASSVMLAPRLGAATLMATLLIGQMVASVMLDQIGWSTFPQHSLSFGRLAGIALLLAGLYLIQRY</sequence>
<comment type="caution">
    <text evidence="2">The sequence shown here is derived from an EMBL/GenBank/DDBJ whole genome shotgun (WGS) entry which is preliminary data.</text>
</comment>
<reference evidence="2 3" key="1">
    <citation type="submission" date="2018-10" db="EMBL/GenBank/DDBJ databases">
        <title>Genomic Encyclopedia of Type Strains, Phase IV (KMG-IV): sequencing the most valuable type-strain genomes for metagenomic binning, comparative biology and taxonomic classification.</title>
        <authorList>
            <person name="Goeker M."/>
        </authorList>
    </citation>
    <scope>NUCLEOTIDE SEQUENCE [LARGE SCALE GENOMIC DNA]</scope>
    <source>
        <strain evidence="2 3">DSM 23229</strain>
    </source>
</reference>
<feature type="transmembrane region" description="Helical" evidence="1">
    <location>
        <begin position="34"/>
        <end position="56"/>
    </location>
</feature>
<keyword evidence="1" id="KW-0472">Membrane</keyword>
<evidence type="ECO:0000256" key="1">
    <source>
        <dbReference type="SAM" id="Phobius"/>
    </source>
</evidence>
<name>A0A420WXU3_9GAMM</name>
<dbReference type="PANTHER" id="PTHR34821">
    <property type="entry name" value="INNER MEMBRANE PROTEIN YDCZ"/>
    <property type="match status" value="1"/>
</dbReference>
<feature type="transmembrane region" description="Helical" evidence="1">
    <location>
        <begin position="68"/>
        <end position="89"/>
    </location>
</feature>
<protein>
    <submittedName>
        <fullName evidence="2">Transporter family-2 protein</fullName>
    </submittedName>
</protein>
<dbReference type="AlphaFoldDB" id="A0A420WXU3"/>
<dbReference type="GO" id="GO:0005886">
    <property type="term" value="C:plasma membrane"/>
    <property type="evidence" value="ECO:0007669"/>
    <property type="project" value="TreeGrafter"/>
</dbReference>
<keyword evidence="3" id="KW-1185">Reference proteome</keyword>
<dbReference type="Proteomes" id="UP000281975">
    <property type="component" value="Unassembled WGS sequence"/>
</dbReference>
<dbReference type="OrthoDB" id="9097160at2"/>
<dbReference type="PANTHER" id="PTHR34821:SF2">
    <property type="entry name" value="INNER MEMBRANE PROTEIN YDCZ"/>
    <property type="match status" value="1"/>
</dbReference>
<accession>A0A420WXU3</accession>
<feature type="transmembrane region" description="Helical" evidence="1">
    <location>
        <begin position="95"/>
        <end position="113"/>
    </location>
</feature>
<evidence type="ECO:0000313" key="2">
    <source>
        <dbReference type="EMBL" id="RKR04548.1"/>
    </source>
</evidence>
<evidence type="ECO:0000313" key="3">
    <source>
        <dbReference type="Proteomes" id="UP000281975"/>
    </source>
</evidence>
<gene>
    <name evidence="2" type="ORF">C7446_1758</name>
</gene>
<keyword evidence="1" id="KW-1133">Transmembrane helix</keyword>
<dbReference type="EMBL" id="RBIN01000004">
    <property type="protein sequence ID" value="RKR04548.1"/>
    <property type="molecule type" value="Genomic_DNA"/>
</dbReference>
<dbReference type="InterPro" id="IPR006750">
    <property type="entry name" value="YdcZ"/>
</dbReference>
<feature type="transmembrane region" description="Helical" evidence="1">
    <location>
        <begin position="125"/>
        <end position="144"/>
    </location>
</feature>
<dbReference type="RefSeq" id="WP_121172684.1">
    <property type="nucleotide sequence ID" value="NZ_RBIN01000004.1"/>
</dbReference>
<proteinExistence type="predicted"/>
<organism evidence="2 3">
    <name type="scientific">Kushneria sinocarnis</name>
    <dbReference type="NCBI Taxonomy" id="595502"/>
    <lineage>
        <taxon>Bacteria</taxon>
        <taxon>Pseudomonadati</taxon>
        <taxon>Pseudomonadota</taxon>
        <taxon>Gammaproteobacteria</taxon>
        <taxon>Oceanospirillales</taxon>
        <taxon>Halomonadaceae</taxon>
        <taxon>Kushneria</taxon>
    </lineage>
</organism>